<evidence type="ECO:0000256" key="1">
    <source>
        <dbReference type="ARBA" id="ARBA00004651"/>
    </source>
</evidence>
<dbReference type="SUPFAM" id="SSF81321">
    <property type="entry name" value="Family A G protein-coupled receptor-like"/>
    <property type="match status" value="1"/>
</dbReference>
<dbReference type="InterPro" id="IPR000276">
    <property type="entry name" value="GPCR_Rhodpsn"/>
</dbReference>
<keyword evidence="2" id="KW-1003">Cell membrane</keyword>
<dbReference type="InterPro" id="IPR017452">
    <property type="entry name" value="GPCR_Rhodpsn_7TM"/>
</dbReference>
<keyword evidence="3 6" id="KW-0812">Transmembrane</keyword>
<keyword evidence="5 6" id="KW-0472">Membrane</keyword>
<feature type="transmembrane region" description="Helical" evidence="6">
    <location>
        <begin position="20"/>
        <end position="40"/>
    </location>
</feature>
<comment type="caution">
    <text evidence="8">The sequence shown here is derived from an EMBL/GenBank/DDBJ whole genome shotgun (WGS) entry which is preliminary data.</text>
</comment>
<evidence type="ECO:0000313" key="9">
    <source>
        <dbReference type="Proteomes" id="UP001186944"/>
    </source>
</evidence>
<keyword evidence="9" id="KW-1185">Reference proteome</keyword>
<evidence type="ECO:0000259" key="7">
    <source>
        <dbReference type="PROSITE" id="PS50262"/>
    </source>
</evidence>
<dbReference type="CDD" id="cd00637">
    <property type="entry name" value="7tm_classA_rhodopsin-like"/>
    <property type="match status" value="1"/>
</dbReference>
<dbReference type="Gene3D" id="1.20.1070.10">
    <property type="entry name" value="Rhodopsin 7-helix transmembrane proteins"/>
    <property type="match status" value="1"/>
</dbReference>
<evidence type="ECO:0000256" key="2">
    <source>
        <dbReference type="ARBA" id="ARBA00022475"/>
    </source>
</evidence>
<proteinExistence type="predicted"/>
<accession>A0AA88YP57</accession>
<evidence type="ECO:0000256" key="6">
    <source>
        <dbReference type="SAM" id="Phobius"/>
    </source>
</evidence>
<evidence type="ECO:0000256" key="4">
    <source>
        <dbReference type="ARBA" id="ARBA00022989"/>
    </source>
</evidence>
<sequence length="267" mass="29890">MVTALIRSKELRKRRYPTLVLCLGFGDGLVSIGAILWLINQITGSGSSISCGISMCLLTVGVFMSVHVTFIICLNRYLTTLRSHMADKLYGTYRKFLLIFVPSTVITILTMASSLLWEEEVASCSIANVFGDQMPVYSIFLTAIYLPTLFATVVVYVLTTRVVIRQFGRIDASNNGHFTLPDSSRKRKMTVLKTVGLILACLLFLTTPLVVSFPLMLLNVSINQTVRVCFTWGVTINSAINPIIYTCRIEEIRKDLKKTVLCFYKKD</sequence>
<name>A0AA88YP57_PINIB</name>
<feature type="transmembrane region" description="Helical" evidence="6">
    <location>
        <begin position="52"/>
        <end position="75"/>
    </location>
</feature>
<gene>
    <name evidence="8" type="ORF">FSP39_000670</name>
</gene>
<comment type="subcellular location">
    <subcellularLocation>
        <location evidence="1">Cell membrane</location>
        <topology evidence="1">Multi-pass membrane protein</topology>
    </subcellularLocation>
</comment>
<protein>
    <recommendedName>
        <fullName evidence="7">G-protein coupled receptors family 1 profile domain-containing protein</fullName>
    </recommendedName>
</protein>
<dbReference type="EMBL" id="VSWD01000005">
    <property type="protein sequence ID" value="KAK3101061.1"/>
    <property type="molecule type" value="Genomic_DNA"/>
</dbReference>
<dbReference type="PROSITE" id="PS50262">
    <property type="entry name" value="G_PROTEIN_RECEP_F1_2"/>
    <property type="match status" value="1"/>
</dbReference>
<reference evidence="8" key="1">
    <citation type="submission" date="2019-08" db="EMBL/GenBank/DDBJ databases">
        <title>The improved chromosome-level genome for the pearl oyster Pinctada fucata martensii using PacBio sequencing and Hi-C.</title>
        <authorList>
            <person name="Zheng Z."/>
        </authorList>
    </citation>
    <scope>NUCLEOTIDE SEQUENCE</scope>
    <source>
        <strain evidence="8">ZZ-2019</strain>
        <tissue evidence="8">Adductor muscle</tissue>
    </source>
</reference>
<dbReference type="Proteomes" id="UP001186944">
    <property type="component" value="Unassembled WGS sequence"/>
</dbReference>
<feature type="transmembrane region" description="Helical" evidence="6">
    <location>
        <begin position="96"/>
        <end position="117"/>
    </location>
</feature>
<feature type="domain" description="G-protein coupled receptors family 1 profile" evidence="7">
    <location>
        <begin position="1"/>
        <end position="245"/>
    </location>
</feature>
<dbReference type="GO" id="GO:0005886">
    <property type="term" value="C:plasma membrane"/>
    <property type="evidence" value="ECO:0007669"/>
    <property type="project" value="UniProtKB-SubCell"/>
</dbReference>
<organism evidence="8 9">
    <name type="scientific">Pinctada imbricata</name>
    <name type="common">Atlantic pearl-oyster</name>
    <name type="synonym">Pinctada martensii</name>
    <dbReference type="NCBI Taxonomy" id="66713"/>
    <lineage>
        <taxon>Eukaryota</taxon>
        <taxon>Metazoa</taxon>
        <taxon>Spiralia</taxon>
        <taxon>Lophotrochozoa</taxon>
        <taxon>Mollusca</taxon>
        <taxon>Bivalvia</taxon>
        <taxon>Autobranchia</taxon>
        <taxon>Pteriomorphia</taxon>
        <taxon>Pterioida</taxon>
        <taxon>Pterioidea</taxon>
        <taxon>Pteriidae</taxon>
        <taxon>Pinctada</taxon>
    </lineage>
</organism>
<feature type="transmembrane region" description="Helical" evidence="6">
    <location>
        <begin position="137"/>
        <end position="159"/>
    </location>
</feature>
<dbReference type="Pfam" id="PF00001">
    <property type="entry name" value="7tm_1"/>
    <property type="match status" value="1"/>
</dbReference>
<dbReference type="PANTHER" id="PTHR22750">
    <property type="entry name" value="G-PROTEIN COUPLED RECEPTOR"/>
    <property type="match status" value="1"/>
</dbReference>
<evidence type="ECO:0000313" key="8">
    <source>
        <dbReference type="EMBL" id="KAK3101061.1"/>
    </source>
</evidence>
<dbReference type="GO" id="GO:0004930">
    <property type="term" value="F:G protein-coupled receptor activity"/>
    <property type="evidence" value="ECO:0007669"/>
    <property type="project" value="InterPro"/>
</dbReference>
<keyword evidence="4 6" id="KW-1133">Transmembrane helix</keyword>
<dbReference type="AlphaFoldDB" id="A0AA88YP57"/>
<evidence type="ECO:0000256" key="5">
    <source>
        <dbReference type="ARBA" id="ARBA00023136"/>
    </source>
</evidence>
<feature type="transmembrane region" description="Helical" evidence="6">
    <location>
        <begin position="195"/>
        <end position="217"/>
    </location>
</feature>
<evidence type="ECO:0000256" key="3">
    <source>
        <dbReference type="ARBA" id="ARBA00022692"/>
    </source>
</evidence>